<dbReference type="InterPro" id="IPR012495">
    <property type="entry name" value="TadE-like_dom"/>
</dbReference>
<protein>
    <recommendedName>
        <fullName evidence="2">TadE-like domain-containing protein</fullName>
    </recommendedName>
</protein>
<keyword evidence="1" id="KW-0472">Membrane</keyword>
<name>A0ABN2R397_9ACTN</name>
<keyword evidence="1" id="KW-1133">Transmembrane helix</keyword>
<keyword evidence="4" id="KW-1185">Reference proteome</keyword>
<gene>
    <name evidence="3" type="ORF">GCM10009798_23440</name>
</gene>
<sequence length="223" mass="23697">MRRTSGSGRRGAVIIETALVAPLLLVIVFGIVEMAFLKKDDAALASLVRAGGRTAASALADHREQSHQPSEFCAPPACSVENAPELADAAATAIVHSDARLSKDAIDELWVYKANAKGYPGKADSTGFRSCVNACVVYRWSPEHRTFEYVSGSWLADDISACVDSQDSVGIYLKATHEFHTGLFSRGVDITDHAVFSFDSTGPTSCSARVGGGADTVRTDSVR</sequence>
<evidence type="ECO:0000256" key="1">
    <source>
        <dbReference type="SAM" id="Phobius"/>
    </source>
</evidence>
<feature type="transmembrane region" description="Helical" evidence="1">
    <location>
        <begin position="12"/>
        <end position="37"/>
    </location>
</feature>
<evidence type="ECO:0000313" key="3">
    <source>
        <dbReference type="EMBL" id="GAA1962941.1"/>
    </source>
</evidence>
<dbReference type="RefSeq" id="WP_344045026.1">
    <property type="nucleotide sequence ID" value="NZ_BAAAPB010000002.1"/>
</dbReference>
<organism evidence="3 4">
    <name type="scientific">Nocardioides panacihumi</name>
    <dbReference type="NCBI Taxonomy" id="400774"/>
    <lineage>
        <taxon>Bacteria</taxon>
        <taxon>Bacillati</taxon>
        <taxon>Actinomycetota</taxon>
        <taxon>Actinomycetes</taxon>
        <taxon>Propionibacteriales</taxon>
        <taxon>Nocardioidaceae</taxon>
        <taxon>Nocardioides</taxon>
    </lineage>
</organism>
<comment type="caution">
    <text evidence="3">The sequence shown here is derived from an EMBL/GenBank/DDBJ whole genome shotgun (WGS) entry which is preliminary data.</text>
</comment>
<evidence type="ECO:0000259" key="2">
    <source>
        <dbReference type="Pfam" id="PF07811"/>
    </source>
</evidence>
<proteinExistence type="predicted"/>
<dbReference type="Proteomes" id="UP001500571">
    <property type="component" value="Unassembled WGS sequence"/>
</dbReference>
<feature type="domain" description="TadE-like" evidence="2">
    <location>
        <begin position="11"/>
        <end position="53"/>
    </location>
</feature>
<evidence type="ECO:0000313" key="4">
    <source>
        <dbReference type="Proteomes" id="UP001500571"/>
    </source>
</evidence>
<reference evidence="3 4" key="1">
    <citation type="journal article" date="2019" name="Int. J. Syst. Evol. Microbiol.">
        <title>The Global Catalogue of Microorganisms (GCM) 10K type strain sequencing project: providing services to taxonomists for standard genome sequencing and annotation.</title>
        <authorList>
            <consortium name="The Broad Institute Genomics Platform"/>
            <consortium name="The Broad Institute Genome Sequencing Center for Infectious Disease"/>
            <person name="Wu L."/>
            <person name="Ma J."/>
        </authorList>
    </citation>
    <scope>NUCLEOTIDE SEQUENCE [LARGE SCALE GENOMIC DNA]</scope>
    <source>
        <strain evidence="3 4">JCM 15309</strain>
    </source>
</reference>
<dbReference type="Pfam" id="PF07811">
    <property type="entry name" value="TadE"/>
    <property type="match status" value="1"/>
</dbReference>
<accession>A0ABN2R397</accession>
<dbReference type="EMBL" id="BAAAPB010000002">
    <property type="protein sequence ID" value="GAA1962941.1"/>
    <property type="molecule type" value="Genomic_DNA"/>
</dbReference>
<keyword evidence="1" id="KW-0812">Transmembrane</keyword>